<comment type="caution">
    <text evidence="2">The sequence shown here is derived from an EMBL/GenBank/DDBJ whole genome shotgun (WGS) entry which is preliminary data.</text>
</comment>
<accession>A0A369XIN7</accession>
<reference evidence="2 3" key="1">
    <citation type="submission" date="2018-05" db="EMBL/GenBank/DDBJ databases">
        <title>Integrated omic analyses show evidence that a Ca. Accumulibacter phosphatis strain performs denitrification under micro-aerobic conditions.</title>
        <authorList>
            <person name="Camejo P.Y."/>
            <person name="Katherine M.D."/>
            <person name="Daniel N.R."/>
        </authorList>
    </citation>
    <scope>NUCLEOTIDE SEQUENCE [LARGE SCALE GENOMIC DNA]</scope>
    <source>
        <strain evidence="2">UW-LDO-IC</strain>
    </source>
</reference>
<dbReference type="Proteomes" id="UP000253831">
    <property type="component" value="Unassembled WGS sequence"/>
</dbReference>
<evidence type="ECO:0000313" key="3">
    <source>
        <dbReference type="Proteomes" id="UP000253831"/>
    </source>
</evidence>
<dbReference type="Gene3D" id="3.30.460.10">
    <property type="entry name" value="Beta Polymerase, domain 2"/>
    <property type="match status" value="1"/>
</dbReference>
<dbReference type="SUPFAM" id="SSF46785">
    <property type="entry name" value="Winged helix' DNA-binding domain"/>
    <property type="match status" value="1"/>
</dbReference>
<dbReference type="AlphaFoldDB" id="A0A369XIN7"/>
<dbReference type="InterPro" id="IPR002934">
    <property type="entry name" value="Polymerase_NTP_transf_dom"/>
</dbReference>
<dbReference type="Pfam" id="PF01909">
    <property type="entry name" value="NTP_transf_2"/>
    <property type="match status" value="1"/>
</dbReference>
<name>A0A369XIN7_9PROT</name>
<dbReference type="SUPFAM" id="SSF81301">
    <property type="entry name" value="Nucleotidyltransferase"/>
    <property type="match status" value="1"/>
</dbReference>
<dbReference type="CDD" id="cd00090">
    <property type="entry name" value="HTH_ARSR"/>
    <property type="match status" value="1"/>
</dbReference>
<gene>
    <name evidence="2" type="ORF">DVS81_17700</name>
</gene>
<dbReference type="InterPro" id="IPR011991">
    <property type="entry name" value="ArsR-like_HTH"/>
</dbReference>
<sequence>MLSSLLFGEYRQKVLARLLLHPEQRYHVREIARLTGTSAGTLHKERTRLAQAGVLTREEIGNQVRYGANRQCPIYAELAGILRKTAGLADVLKAALSPLREKLDLALVFGSVARGDEGPGSDVDVLLVGEIGFAEAGRALHEAQSSIGREINPVVLSAAEFQHKQNEGDTFLAEILGGRTIFLIGNENESGNLAGDPASGSA</sequence>
<dbReference type="Gene3D" id="1.10.10.10">
    <property type="entry name" value="Winged helix-like DNA-binding domain superfamily/Winged helix DNA-binding domain"/>
    <property type="match status" value="1"/>
</dbReference>
<dbReference type="InterPro" id="IPR043519">
    <property type="entry name" value="NT_sf"/>
</dbReference>
<evidence type="ECO:0000259" key="1">
    <source>
        <dbReference type="Pfam" id="PF01909"/>
    </source>
</evidence>
<dbReference type="InterPro" id="IPR036390">
    <property type="entry name" value="WH_DNA-bd_sf"/>
</dbReference>
<keyword evidence="2" id="KW-0808">Transferase</keyword>
<dbReference type="CDD" id="cd05403">
    <property type="entry name" value="NT_KNTase_like"/>
    <property type="match status" value="1"/>
</dbReference>
<protein>
    <submittedName>
        <fullName evidence="2">Nucleotidyltransferase domain-containing protein</fullName>
    </submittedName>
</protein>
<evidence type="ECO:0000313" key="2">
    <source>
        <dbReference type="EMBL" id="RDE49220.1"/>
    </source>
</evidence>
<dbReference type="EMBL" id="QPGA01000051">
    <property type="protein sequence ID" value="RDE49220.1"/>
    <property type="molecule type" value="Genomic_DNA"/>
</dbReference>
<dbReference type="InterPro" id="IPR036388">
    <property type="entry name" value="WH-like_DNA-bd_sf"/>
</dbReference>
<feature type="domain" description="Polymerase nucleotidyl transferase" evidence="1">
    <location>
        <begin position="105"/>
        <end position="139"/>
    </location>
</feature>
<dbReference type="GO" id="GO:0006355">
    <property type="term" value="P:regulation of DNA-templated transcription"/>
    <property type="evidence" value="ECO:0007669"/>
    <property type="project" value="UniProtKB-ARBA"/>
</dbReference>
<dbReference type="GO" id="GO:0016779">
    <property type="term" value="F:nucleotidyltransferase activity"/>
    <property type="evidence" value="ECO:0007669"/>
    <property type="project" value="InterPro"/>
</dbReference>
<proteinExistence type="predicted"/>
<organism evidence="2 3">
    <name type="scientific">Candidatus Accumulibacter meliphilus</name>
    <dbReference type="NCBI Taxonomy" id="2211374"/>
    <lineage>
        <taxon>Bacteria</taxon>
        <taxon>Pseudomonadati</taxon>
        <taxon>Pseudomonadota</taxon>
        <taxon>Betaproteobacteria</taxon>
        <taxon>Candidatus Accumulibacter</taxon>
    </lineage>
</organism>